<dbReference type="RefSeq" id="WP_108576562.1">
    <property type="nucleotide sequence ID" value="NZ_CP026952.1"/>
</dbReference>
<accession>A0A2S0WHU1</accession>
<dbReference type="GO" id="GO:0016787">
    <property type="term" value="F:hydrolase activity"/>
    <property type="evidence" value="ECO:0007669"/>
    <property type="project" value="UniProtKB-KW"/>
</dbReference>
<dbReference type="InterPro" id="IPR029058">
    <property type="entry name" value="AB_hydrolase_fold"/>
</dbReference>
<dbReference type="Pfam" id="PF12697">
    <property type="entry name" value="Abhydrolase_6"/>
    <property type="match status" value="1"/>
</dbReference>
<dbReference type="Gene3D" id="3.40.50.1820">
    <property type="entry name" value="alpha/beta hydrolase"/>
    <property type="match status" value="1"/>
</dbReference>
<dbReference type="PANTHER" id="PTHR37017:SF11">
    <property type="entry name" value="ESTERASE_LIPASE_THIOESTERASE DOMAIN-CONTAINING PROTEIN"/>
    <property type="match status" value="1"/>
</dbReference>
<sequence>MKTSRKARNVTIAAVAAVAAVGIVGVNSAQAEPKHPAPSAKPTIVLEHGAWADASSWNGVVKRLSHDGYDVVAAPNPLRGLPQDVASLRGLLSTIKGPVILAGHSYGGDVITEAATGNKNVKGLVYIAGFAPDAGESISSLLEKPLTHPTPPLPVVPVAITNPDGTQSTEIYLDRKGFRAAFAGDVPKGTADLMAATQRATDASALTGKISTPAWRSIPSWYLVGTQDQAIAPELQRFMAKRMHATTVEIKASHASLVSHPSAVTDLIERAARTVR</sequence>
<dbReference type="EMBL" id="CP026952">
    <property type="protein sequence ID" value="AWB90916.1"/>
    <property type="molecule type" value="Genomic_DNA"/>
</dbReference>
<reference evidence="2" key="1">
    <citation type="submission" date="2018-01" db="EMBL/GenBank/DDBJ databases">
        <authorList>
            <person name="Li J."/>
        </authorList>
    </citation>
    <scope>NUCLEOTIDE SEQUENCE [LARGE SCALE GENOMIC DNA]</scope>
    <source>
        <strain evidence="2">592</strain>
    </source>
</reference>
<accession>A0A5F2ERE7</accession>
<evidence type="ECO:0000313" key="2">
    <source>
        <dbReference type="Proteomes" id="UP000244384"/>
    </source>
</evidence>
<gene>
    <name evidence="1" type="ORF">C3E78_00995</name>
</gene>
<dbReference type="Proteomes" id="UP000244384">
    <property type="component" value="Chromosome"/>
</dbReference>
<dbReference type="SUPFAM" id="SSF53474">
    <property type="entry name" value="alpha/beta-Hydrolases"/>
    <property type="match status" value="1"/>
</dbReference>
<dbReference type="InterPro" id="IPR052897">
    <property type="entry name" value="Sec-Metab_Biosynth_Hydrolase"/>
</dbReference>
<evidence type="ECO:0000313" key="1">
    <source>
        <dbReference type="EMBL" id="AWB90916.1"/>
    </source>
</evidence>
<proteinExistence type="predicted"/>
<name>A0A2S0WHU1_9ACTN</name>
<dbReference type="KEGG" id="aez:C3E78_00995"/>
<dbReference type="PANTHER" id="PTHR37017">
    <property type="entry name" value="AB HYDROLASE-1 DOMAIN-CONTAINING PROTEIN-RELATED"/>
    <property type="match status" value="1"/>
</dbReference>
<organism evidence="1 2">
    <name type="scientific">Aeromicrobium chenweiae</name>
    <dbReference type="NCBI Taxonomy" id="2079793"/>
    <lineage>
        <taxon>Bacteria</taxon>
        <taxon>Bacillati</taxon>
        <taxon>Actinomycetota</taxon>
        <taxon>Actinomycetes</taxon>
        <taxon>Propionibacteriales</taxon>
        <taxon>Nocardioidaceae</taxon>
        <taxon>Aeromicrobium</taxon>
    </lineage>
</organism>
<dbReference type="OrthoDB" id="64996at2"/>
<dbReference type="InterPro" id="IPR000073">
    <property type="entry name" value="AB_hydrolase_1"/>
</dbReference>
<keyword evidence="2" id="KW-1185">Reference proteome</keyword>
<protein>
    <submittedName>
        <fullName evidence="1">Alpha/beta hydrolase</fullName>
    </submittedName>
</protein>
<dbReference type="AlphaFoldDB" id="A0A2S0WHU1"/>
<keyword evidence="1" id="KW-0378">Hydrolase</keyword>